<dbReference type="Gene3D" id="3.20.20.450">
    <property type="entry name" value="EAL domain"/>
    <property type="match status" value="1"/>
</dbReference>
<organism evidence="4 5">
    <name type="scientific">Cellvibrio fontiphilus</name>
    <dbReference type="NCBI Taxonomy" id="1815559"/>
    <lineage>
        <taxon>Bacteria</taxon>
        <taxon>Pseudomonadati</taxon>
        <taxon>Pseudomonadota</taxon>
        <taxon>Gammaproteobacteria</taxon>
        <taxon>Cellvibrionales</taxon>
        <taxon>Cellvibrionaceae</taxon>
        <taxon>Cellvibrio</taxon>
    </lineage>
</organism>
<dbReference type="InterPro" id="IPR001789">
    <property type="entry name" value="Sig_transdc_resp-reg_receiver"/>
</dbReference>
<dbReference type="InterPro" id="IPR011006">
    <property type="entry name" value="CheY-like_superfamily"/>
</dbReference>
<dbReference type="PANTHER" id="PTHR33121">
    <property type="entry name" value="CYCLIC DI-GMP PHOSPHODIESTERASE PDEF"/>
    <property type="match status" value="1"/>
</dbReference>
<dbReference type="PANTHER" id="PTHR33121:SF79">
    <property type="entry name" value="CYCLIC DI-GMP PHOSPHODIESTERASE PDED-RELATED"/>
    <property type="match status" value="1"/>
</dbReference>
<dbReference type="SMART" id="SM00052">
    <property type="entry name" value="EAL"/>
    <property type="match status" value="1"/>
</dbReference>
<dbReference type="InterPro" id="IPR001633">
    <property type="entry name" value="EAL_dom"/>
</dbReference>
<feature type="domain" description="EAL" evidence="3">
    <location>
        <begin position="160"/>
        <end position="413"/>
    </location>
</feature>
<feature type="modified residue" description="4-aspartylphosphate" evidence="1">
    <location>
        <position position="76"/>
    </location>
</feature>
<keyword evidence="1" id="KW-0597">Phosphoprotein</keyword>
<dbReference type="SUPFAM" id="SSF141868">
    <property type="entry name" value="EAL domain-like"/>
    <property type="match status" value="1"/>
</dbReference>
<protein>
    <submittedName>
        <fullName evidence="4">EAL domain-containing protein</fullName>
    </submittedName>
</protein>
<dbReference type="Pfam" id="PF00563">
    <property type="entry name" value="EAL"/>
    <property type="match status" value="1"/>
</dbReference>
<proteinExistence type="predicted"/>
<dbReference type="PROSITE" id="PS50110">
    <property type="entry name" value="RESPONSE_REGULATORY"/>
    <property type="match status" value="1"/>
</dbReference>
<name>A0ABV7FBQ4_9GAMM</name>
<evidence type="ECO:0000259" key="3">
    <source>
        <dbReference type="PROSITE" id="PS50883"/>
    </source>
</evidence>
<dbReference type="CDD" id="cd01948">
    <property type="entry name" value="EAL"/>
    <property type="match status" value="1"/>
</dbReference>
<feature type="domain" description="Response regulatory" evidence="2">
    <location>
        <begin position="24"/>
        <end position="146"/>
    </location>
</feature>
<comment type="caution">
    <text evidence="4">The sequence shown here is derived from an EMBL/GenBank/DDBJ whole genome shotgun (WGS) entry which is preliminary data.</text>
</comment>
<gene>
    <name evidence="4" type="ORF">ACFODX_01060</name>
</gene>
<evidence type="ECO:0000313" key="5">
    <source>
        <dbReference type="Proteomes" id="UP001595555"/>
    </source>
</evidence>
<dbReference type="PROSITE" id="PS50883">
    <property type="entry name" value="EAL"/>
    <property type="match status" value="1"/>
</dbReference>
<dbReference type="SUPFAM" id="SSF52172">
    <property type="entry name" value="CheY-like"/>
    <property type="match status" value="1"/>
</dbReference>
<reference evidence="5" key="1">
    <citation type="journal article" date="2019" name="Int. J. Syst. Evol. Microbiol.">
        <title>The Global Catalogue of Microorganisms (GCM) 10K type strain sequencing project: providing services to taxonomists for standard genome sequencing and annotation.</title>
        <authorList>
            <consortium name="The Broad Institute Genomics Platform"/>
            <consortium name="The Broad Institute Genome Sequencing Center for Infectious Disease"/>
            <person name="Wu L."/>
            <person name="Ma J."/>
        </authorList>
    </citation>
    <scope>NUCLEOTIDE SEQUENCE [LARGE SCALE GENOMIC DNA]</scope>
    <source>
        <strain evidence="5">KCTC 52237</strain>
    </source>
</reference>
<dbReference type="SMART" id="SM00448">
    <property type="entry name" value="REC"/>
    <property type="match status" value="1"/>
</dbReference>
<dbReference type="InterPro" id="IPR035919">
    <property type="entry name" value="EAL_sf"/>
</dbReference>
<dbReference type="Gene3D" id="3.40.50.2300">
    <property type="match status" value="1"/>
</dbReference>
<dbReference type="EMBL" id="JBHRTF010000001">
    <property type="protein sequence ID" value="MFC3114126.1"/>
    <property type="molecule type" value="Genomic_DNA"/>
</dbReference>
<evidence type="ECO:0000313" key="4">
    <source>
        <dbReference type="EMBL" id="MFC3114126.1"/>
    </source>
</evidence>
<keyword evidence="5" id="KW-1185">Reference proteome</keyword>
<evidence type="ECO:0000256" key="1">
    <source>
        <dbReference type="PROSITE-ProRule" id="PRU00169"/>
    </source>
</evidence>
<dbReference type="RefSeq" id="WP_378115178.1">
    <property type="nucleotide sequence ID" value="NZ_JBHRTF010000001.1"/>
</dbReference>
<dbReference type="Proteomes" id="UP001595555">
    <property type="component" value="Unassembled WGS sequence"/>
</dbReference>
<dbReference type="Pfam" id="PF00072">
    <property type="entry name" value="Response_reg"/>
    <property type="match status" value="1"/>
</dbReference>
<dbReference type="InterPro" id="IPR050706">
    <property type="entry name" value="Cyclic-di-GMP_PDE-like"/>
</dbReference>
<sequence length="427" mass="46575">MISLHSSINLSAVADLHADLLQRGVLVVDDSSMHRYSAQLCLGAFGIPRVSEAANGKIAVDQLSSQAQQPAVMMLDLEMPVMDGIEVLQHIAELPQKPAVILASSSDEVLISAVATMAEALGIRLLGAFRKPINPADLANALSNYRAVTTAPEADKQNLLKPDLAQLEQALQRASIQVFYQPKLDLSSMKVAGVEALARWKNAQGDWIPPSLFIPLAEEHGLIGELTLSLLDQILQDMNGWWEQGHYIPVAINLSAKSLAEFNLANEIIQRVIRQGIPAHFITFEITESALVVDLPSALATISRLRLKGFGISIDDYGTGFSSMQQLSRFPFSELKIDRSFVHGAPDHQYLRNILKSAIDTGIRLGIKTVAEGVETEAELHLLQSLGCNQAQGFLLARPIPGRELLGWIEHAAQDHISYAKPVSLDR</sequence>
<evidence type="ECO:0000259" key="2">
    <source>
        <dbReference type="PROSITE" id="PS50110"/>
    </source>
</evidence>
<accession>A0ABV7FBQ4</accession>